<dbReference type="EMBL" id="CP076134">
    <property type="protein sequence ID" value="QWG13674.1"/>
    <property type="molecule type" value="Genomic_DNA"/>
</dbReference>
<reference evidence="1" key="1">
    <citation type="submission" date="2021-06" db="EMBL/GenBank/DDBJ databases">
        <title>Bradyrhizobium sp. S2-20-1 Genome sequencing.</title>
        <authorList>
            <person name="Jin L."/>
        </authorList>
    </citation>
    <scope>NUCLEOTIDE SEQUENCE</scope>
    <source>
        <strain evidence="1">S2-20-1</strain>
    </source>
</reference>
<dbReference type="Proteomes" id="UP000680839">
    <property type="component" value="Chromosome"/>
</dbReference>
<sequence>MILFGAYARGMLRRNVTEQEREEAETLIKLIRLGWGRDKPAFRQVFTSQFIPDGTREQHQWFNDLESISASPENAVAIVEQLYQVDVSAEAASLRVPTLVMHSRK</sequence>
<evidence type="ECO:0000313" key="2">
    <source>
        <dbReference type="Proteomes" id="UP000680839"/>
    </source>
</evidence>
<gene>
    <name evidence="1" type="ORF">KMZ29_02760</name>
</gene>
<dbReference type="InterPro" id="IPR029058">
    <property type="entry name" value="AB_hydrolase_fold"/>
</dbReference>
<dbReference type="AlphaFoldDB" id="A0A975NFT1"/>
<evidence type="ECO:0000313" key="1">
    <source>
        <dbReference type="EMBL" id="QWG13674.1"/>
    </source>
</evidence>
<proteinExistence type="predicted"/>
<dbReference type="RefSeq" id="WP_215622370.1">
    <property type="nucleotide sequence ID" value="NZ_CP076134.1"/>
</dbReference>
<accession>A0A975NFT1</accession>
<organism evidence="1 2">
    <name type="scientific">Bradyrhizobium sediminis</name>
    <dbReference type="NCBI Taxonomy" id="2840469"/>
    <lineage>
        <taxon>Bacteria</taxon>
        <taxon>Pseudomonadati</taxon>
        <taxon>Pseudomonadota</taxon>
        <taxon>Alphaproteobacteria</taxon>
        <taxon>Hyphomicrobiales</taxon>
        <taxon>Nitrobacteraceae</taxon>
        <taxon>Bradyrhizobium</taxon>
    </lineage>
</organism>
<protein>
    <submittedName>
        <fullName evidence="1">Uncharacterized protein</fullName>
    </submittedName>
</protein>
<dbReference type="Gene3D" id="3.40.50.1820">
    <property type="entry name" value="alpha/beta hydrolase"/>
    <property type="match status" value="1"/>
</dbReference>
<name>A0A975NFT1_9BRAD</name>